<evidence type="ECO:0000256" key="4">
    <source>
        <dbReference type="ARBA" id="ARBA00022643"/>
    </source>
</evidence>
<keyword evidence="8" id="KW-0411">Iron-sulfur</keyword>
<dbReference type="CDD" id="cd04747">
    <property type="entry name" value="OYE_like_5_FMN"/>
    <property type="match status" value="1"/>
</dbReference>
<dbReference type="SUPFAM" id="SSF51395">
    <property type="entry name" value="FMN-linked oxidoreductases"/>
    <property type="match status" value="1"/>
</dbReference>
<evidence type="ECO:0000256" key="7">
    <source>
        <dbReference type="ARBA" id="ARBA00023004"/>
    </source>
</evidence>
<evidence type="ECO:0000256" key="5">
    <source>
        <dbReference type="ARBA" id="ARBA00022723"/>
    </source>
</evidence>
<accession>Q2G811</accession>
<dbReference type="InterPro" id="IPR001155">
    <property type="entry name" value="OxRdtase_FMN_N"/>
</dbReference>
<keyword evidence="3" id="KW-0285">Flavoprotein</keyword>
<evidence type="ECO:0000313" key="10">
    <source>
        <dbReference type="EMBL" id="ABD26012.1"/>
    </source>
</evidence>
<dbReference type="Proteomes" id="UP000009134">
    <property type="component" value="Chromosome"/>
</dbReference>
<comment type="cofactor">
    <cofactor evidence="2">
        <name>[4Fe-4S] cluster</name>
        <dbReference type="ChEBI" id="CHEBI:49883"/>
    </cofactor>
</comment>
<feature type="domain" description="NADH:flavin oxidoreductase/NADH oxidase N-terminal" evidence="9">
    <location>
        <begin position="5"/>
        <end position="349"/>
    </location>
</feature>
<dbReference type="GO" id="GO:0046872">
    <property type="term" value="F:metal ion binding"/>
    <property type="evidence" value="ECO:0007669"/>
    <property type="project" value="UniProtKB-KW"/>
</dbReference>
<evidence type="ECO:0000256" key="2">
    <source>
        <dbReference type="ARBA" id="ARBA00001966"/>
    </source>
</evidence>
<proteinExistence type="predicted"/>
<keyword evidence="6" id="KW-0560">Oxidoreductase</keyword>
<dbReference type="PANTHER" id="PTHR42917">
    <property type="entry name" value="2,4-DIENOYL-COA REDUCTASE"/>
    <property type="match status" value="1"/>
</dbReference>
<dbReference type="InterPro" id="IPR013785">
    <property type="entry name" value="Aldolase_TIM"/>
</dbReference>
<keyword evidence="11" id="KW-1185">Reference proteome</keyword>
<keyword evidence="7" id="KW-0408">Iron</keyword>
<protein>
    <submittedName>
        <fullName evidence="10">NADH:flavin oxidoreductase/NADH oxidase</fullName>
    </submittedName>
</protein>
<dbReference type="STRING" id="279238.Saro_1572"/>
<dbReference type="Gene3D" id="3.20.20.70">
    <property type="entry name" value="Aldolase class I"/>
    <property type="match status" value="1"/>
</dbReference>
<comment type="cofactor">
    <cofactor evidence="1">
        <name>FMN</name>
        <dbReference type="ChEBI" id="CHEBI:58210"/>
    </cofactor>
</comment>
<dbReference type="GO" id="GO:0016491">
    <property type="term" value="F:oxidoreductase activity"/>
    <property type="evidence" value="ECO:0007669"/>
    <property type="project" value="UniProtKB-KW"/>
</dbReference>
<dbReference type="EMBL" id="CP000248">
    <property type="protein sequence ID" value="ABD26012.1"/>
    <property type="molecule type" value="Genomic_DNA"/>
</dbReference>
<organism evidence="10 11">
    <name type="scientific">Novosphingobium aromaticivorans (strain ATCC 700278 / DSM 12444 / CCUG 56034 / CIP 105152 / NBRC 16084 / F199)</name>
    <dbReference type="NCBI Taxonomy" id="279238"/>
    <lineage>
        <taxon>Bacteria</taxon>
        <taxon>Pseudomonadati</taxon>
        <taxon>Pseudomonadota</taxon>
        <taxon>Alphaproteobacteria</taxon>
        <taxon>Sphingomonadales</taxon>
        <taxon>Sphingomonadaceae</taxon>
        <taxon>Novosphingobium</taxon>
    </lineage>
</organism>
<evidence type="ECO:0000256" key="6">
    <source>
        <dbReference type="ARBA" id="ARBA00023002"/>
    </source>
</evidence>
<keyword evidence="5" id="KW-0479">Metal-binding</keyword>
<evidence type="ECO:0000259" key="9">
    <source>
        <dbReference type="Pfam" id="PF00724"/>
    </source>
</evidence>
<dbReference type="eggNOG" id="COG1902">
    <property type="taxonomic scope" value="Bacteria"/>
</dbReference>
<dbReference type="AlphaFoldDB" id="Q2G811"/>
<name>Q2G811_NOVAD</name>
<sequence length="363" mass="39683">MTLPSLFRPAALPGLDLPNRLVMAPMTRRMSPGGIPGADVAAYYRRRAEGGVGLIITEGTGIADPAALAERDVPEFHGDALRGWSTVVDEVHAGGAKIFPQLWHVGSARRPDMTNTPEVPAVSPAGLFAPGQPNGEALDEARIGRIITAYGEAAAQALRMGFDGIELHFAHGYLVDQFLWEPTNGRADGWGRTPWLLAREVVAECRRQTNPDFPICMRFSQWKQQDYGARLFADPACLEAFLGPMVDAGVDMFHCSTRRFWEPEFAGSRMNLAGWTRRLSGKPVITVGSVGLDEDFLVTRVGDDPTADGARLELLEDMLATGEVDLVAVGRALIGDPQWSAKVREGRFDQIRTFTRDDLARLD</sequence>
<evidence type="ECO:0000256" key="3">
    <source>
        <dbReference type="ARBA" id="ARBA00022630"/>
    </source>
</evidence>
<dbReference type="InterPro" id="IPR051793">
    <property type="entry name" value="NADH:flavin_oxidoreductase"/>
</dbReference>
<evidence type="ECO:0000313" key="11">
    <source>
        <dbReference type="Proteomes" id="UP000009134"/>
    </source>
</evidence>
<reference evidence="11" key="1">
    <citation type="submission" date="2006-01" db="EMBL/GenBank/DDBJ databases">
        <title>Complete sequence of Novosphingobium aromaticivorans DSM 12444.</title>
        <authorList>
            <consortium name="US DOE Joint Genome Institute"/>
            <person name="Copeland A."/>
            <person name="Lucas S."/>
            <person name="Lapidus A."/>
            <person name="Barry K."/>
            <person name="Detter J.C."/>
            <person name="Glavina T."/>
            <person name="Hammon N."/>
            <person name="Israni S."/>
            <person name="Pitluck S."/>
            <person name="Chain P."/>
            <person name="Malfatti S."/>
            <person name="Shin M."/>
            <person name="Vergez L."/>
            <person name="Schmutz J."/>
            <person name="Larimer F."/>
            <person name="Land M."/>
            <person name="Kyrpides N."/>
            <person name="Ivanova N."/>
            <person name="Fredrickson J."/>
            <person name="Balkwill D."/>
            <person name="Romine M.F."/>
            <person name="Richardson P."/>
        </authorList>
    </citation>
    <scope>NUCLEOTIDE SEQUENCE [LARGE SCALE GENOMIC DNA]</scope>
    <source>
        <strain evidence="11">ATCC 700278 / DSM 12444 / CCUG 56034 / CIP 105152 / NBRC 16084 / F199</strain>
    </source>
</reference>
<dbReference type="HOGENOM" id="CLU_012153_0_1_5"/>
<dbReference type="Pfam" id="PF00724">
    <property type="entry name" value="Oxidored_FMN"/>
    <property type="match status" value="1"/>
</dbReference>
<dbReference type="GO" id="GO:0010181">
    <property type="term" value="F:FMN binding"/>
    <property type="evidence" value="ECO:0007669"/>
    <property type="project" value="InterPro"/>
</dbReference>
<evidence type="ECO:0000256" key="1">
    <source>
        <dbReference type="ARBA" id="ARBA00001917"/>
    </source>
</evidence>
<evidence type="ECO:0000256" key="8">
    <source>
        <dbReference type="ARBA" id="ARBA00023014"/>
    </source>
</evidence>
<dbReference type="GO" id="GO:0051536">
    <property type="term" value="F:iron-sulfur cluster binding"/>
    <property type="evidence" value="ECO:0007669"/>
    <property type="project" value="UniProtKB-KW"/>
</dbReference>
<keyword evidence="4" id="KW-0288">FMN</keyword>
<dbReference type="KEGG" id="nar:Saro_1572"/>
<dbReference type="PANTHER" id="PTHR42917:SF2">
    <property type="entry name" value="2,4-DIENOYL-COA REDUCTASE [(2E)-ENOYL-COA-PRODUCING]"/>
    <property type="match status" value="1"/>
</dbReference>
<gene>
    <name evidence="10" type="ordered locus">Saro_1572</name>
</gene>
<dbReference type="RefSeq" id="WP_011445222.1">
    <property type="nucleotide sequence ID" value="NC_007794.1"/>
</dbReference>